<accession>A0AAD8S2K7</accession>
<evidence type="ECO:0000313" key="9">
    <source>
        <dbReference type="EMBL" id="KAK1643856.1"/>
    </source>
</evidence>
<evidence type="ECO:0000256" key="1">
    <source>
        <dbReference type="ARBA" id="ARBA00004141"/>
    </source>
</evidence>
<name>A0AAD8S2K7_LOLMU</name>
<dbReference type="PANTHER" id="PTHR31752:SF15">
    <property type="entry name" value="AUXIN EFFLUX CARRIER COMPONENT 5B-RELATED"/>
    <property type="match status" value="1"/>
</dbReference>
<dbReference type="AlphaFoldDB" id="A0AAD8S2K7"/>
<dbReference type="GO" id="GO:0005886">
    <property type="term" value="C:plasma membrane"/>
    <property type="evidence" value="ECO:0007669"/>
    <property type="project" value="TreeGrafter"/>
</dbReference>
<dbReference type="EMBL" id="JAUUTY010000004">
    <property type="protein sequence ID" value="KAK1643856.1"/>
    <property type="molecule type" value="Genomic_DNA"/>
</dbReference>
<gene>
    <name evidence="9" type="ORF">QYE76_061661</name>
</gene>
<evidence type="ECO:0000256" key="5">
    <source>
        <dbReference type="ARBA" id="ARBA00022989"/>
    </source>
</evidence>
<proteinExistence type="inferred from homology"/>
<comment type="caution">
    <text evidence="9">The sequence shown here is derived from an EMBL/GenBank/DDBJ whole genome shotgun (WGS) entry which is preliminary data.</text>
</comment>
<dbReference type="InterPro" id="IPR004776">
    <property type="entry name" value="Mem_transp_PIN-like"/>
</dbReference>
<dbReference type="PANTHER" id="PTHR31752">
    <property type="entry name" value="AUXIN EFFLUX CARRIER COMPONENT 1B-RELATED"/>
    <property type="match status" value="1"/>
</dbReference>
<comment type="subcellular location">
    <subcellularLocation>
        <location evidence="1">Membrane</location>
        <topology evidence="1">Multi-pass membrane protein</topology>
    </subcellularLocation>
</comment>
<keyword evidence="10" id="KW-1185">Reference proteome</keyword>
<dbReference type="GO" id="GO:0005783">
    <property type="term" value="C:endoplasmic reticulum"/>
    <property type="evidence" value="ECO:0007669"/>
    <property type="project" value="TreeGrafter"/>
</dbReference>
<dbReference type="GO" id="GO:0009734">
    <property type="term" value="P:auxin-activated signaling pathway"/>
    <property type="evidence" value="ECO:0007669"/>
    <property type="project" value="UniProtKB-KW"/>
</dbReference>
<organism evidence="9 10">
    <name type="scientific">Lolium multiflorum</name>
    <name type="common">Italian ryegrass</name>
    <name type="synonym">Lolium perenne subsp. multiflorum</name>
    <dbReference type="NCBI Taxonomy" id="4521"/>
    <lineage>
        <taxon>Eukaryota</taxon>
        <taxon>Viridiplantae</taxon>
        <taxon>Streptophyta</taxon>
        <taxon>Embryophyta</taxon>
        <taxon>Tracheophyta</taxon>
        <taxon>Spermatophyta</taxon>
        <taxon>Magnoliopsida</taxon>
        <taxon>Liliopsida</taxon>
        <taxon>Poales</taxon>
        <taxon>Poaceae</taxon>
        <taxon>BOP clade</taxon>
        <taxon>Pooideae</taxon>
        <taxon>Poodae</taxon>
        <taxon>Poeae</taxon>
        <taxon>Poeae Chloroplast Group 2 (Poeae type)</taxon>
        <taxon>Loliodinae</taxon>
        <taxon>Loliinae</taxon>
        <taxon>Lolium</taxon>
    </lineage>
</organism>
<evidence type="ECO:0000256" key="3">
    <source>
        <dbReference type="ARBA" id="ARBA00022448"/>
    </source>
</evidence>
<keyword evidence="4 8" id="KW-0812">Transmembrane</keyword>
<feature type="transmembrane region" description="Helical" evidence="8">
    <location>
        <begin position="7"/>
        <end position="29"/>
    </location>
</feature>
<dbReference type="GO" id="GO:0010329">
    <property type="term" value="F:auxin efflux transmembrane transporter activity"/>
    <property type="evidence" value="ECO:0007669"/>
    <property type="project" value="TreeGrafter"/>
</dbReference>
<protein>
    <submittedName>
        <fullName evidence="9">Uncharacterized protein</fullName>
    </submittedName>
</protein>
<reference evidence="9" key="1">
    <citation type="submission" date="2023-07" db="EMBL/GenBank/DDBJ databases">
        <title>A chromosome-level genome assembly of Lolium multiflorum.</title>
        <authorList>
            <person name="Chen Y."/>
            <person name="Copetti D."/>
            <person name="Kolliker R."/>
            <person name="Studer B."/>
        </authorList>
    </citation>
    <scope>NUCLEOTIDE SEQUENCE</scope>
    <source>
        <strain evidence="9">02402/16</strain>
        <tissue evidence="9">Leaf</tissue>
    </source>
</reference>
<evidence type="ECO:0000256" key="8">
    <source>
        <dbReference type="SAM" id="Phobius"/>
    </source>
</evidence>
<comment type="similarity">
    <text evidence="2">Belongs to the auxin efflux carrier (TC 2.A.69.1) family.</text>
</comment>
<keyword evidence="3" id="KW-0813">Transport</keyword>
<evidence type="ECO:0000256" key="6">
    <source>
        <dbReference type="ARBA" id="ARBA00023136"/>
    </source>
</evidence>
<sequence>MALQKKIIVCGAGLNALGMAVAVALRFIAGRAATTAGAVAFGLRGDVPRLAIIHSITTFVLAQEYDLHADVLSTVVIFERLASLPMLIVYYIVLGFVG</sequence>
<evidence type="ECO:0000256" key="4">
    <source>
        <dbReference type="ARBA" id="ARBA00022692"/>
    </source>
</evidence>
<evidence type="ECO:0000256" key="7">
    <source>
        <dbReference type="ARBA" id="ARBA00023294"/>
    </source>
</evidence>
<evidence type="ECO:0000256" key="2">
    <source>
        <dbReference type="ARBA" id="ARBA00009177"/>
    </source>
</evidence>
<keyword evidence="7" id="KW-0927">Auxin signaling pathway</keyword>
<keyword evidence="6 8" id="KW-0472">Membrane</keyword>
<keyword evidence="5 8" id="KW-1133">Transmembrane helix</keyword>
<dbReference type="Proteomes" id="UP001231189">
    <property type="component" value="Unassembled WGS sequence"/>
</dbReference>
<evidence type="ECO:0000313" key="10">
    <source>
        <dbReference type="Proteomes" id="UP001231189"/>
    </source>
</evidence>
<dbReference type="InterPro" id="IPR051107">
    <property type="entry name" value="Auxin_Efflux_Carrier"/>
</dbReference>
<dbReference type="GO" id="GO:0009926">
    <property type="term" value="P:auxin polar transport"/>
    <property type="evidence" value="ECO:0007669"/>
    <property type="project" value="TreeGrafter"/>
</dbReference>
<dbReference type="Pfam" id="PF03547">
    <property type="entry name" value="Mem_trans"/>
    <property type="match status" value="1"/>
</dbReference>
<feature type="transmembrane region" description="Helical" evidence="8">
    <location>
        <begin position="77"/>
        <end position="97"/>
    </location>
</feature>